<reference evidence="2" key="2">
    <citation type="journal article" date="2015" name="Data Brief">
        <title>Shoot transcriptome of the giant reed, Arundo donax.</title>
        <authorList>
            <person name="Barrero R.A."/>
            <person name="Guerrero F.D."/>
            <person name="Moolhuijzen P."/>
            <person name="Goolsby J.A."/>
            <person name="Tidwell J."/>
            <person name="Bellgard S.E."/>
            <person name="Bellgard M.I."/>
        </authorList>
    </citation>
    <scope>NUCLEOTIDE SEQUENCE</scope>
    <source>
        <tissue evidence="2">Shoot tissue taken approximately 20 cm above the soil surface</tissue>
    </source>
</reference>
<accession>A0A0A9FW63</accession>
<reference evidence="2" key="1">
    <citation type="submission" date="2014-09" db="EMBL/GenBank/DDBJ databases">
        <authorList>
            <person name="Magalhaes I.L.F."/>
            <person name="Oliveira U."/>
            <person name="Santos F.R."/>
            <person name="Vidigal T.H.D.A."/>
            <person name="Brescovit A.D."/>
            <person name="Santos A.J."/>
        </authorList>
    </citation>
    <scope>NUCLEOTIDE SEQUENCE</scope>
    <source>
        <tissue evidence="2">Shoot tissue taken approximately 20 cm above the soil surface</tissue>
    </source>
</reference>
<protein>
    <submittedName>
        <fullName evidence="2">Uncharacterized protein</fullName>
    </submittedName>
</protein>
<name>A0A0A9FW63_ARUDO</name>
<keyword evidence="1" id="KW-1133">Transmembrane helix</keyword>
<sequence length="24" mass="2804">MKRNCNMFTLNILLLLYISYAGVL</sequence>
<evidence type="ECO:0000256" key="1">
    <source>
        <dbReference type="SAM" id="Phobius"/>
    </source>
</evidence>
<proteinExistence type="predicted"/>
<keyword evidence="1" id="KW-0472">Membrane</keyword>
<feature type="transmembrane region" description="Helical" evidence="1">
    <location>
        <begin position="7"/>
        <end position="23"/>
    </location>
</feature>
<dbReference type="EMBL" id="GBRH01185333">
    <property type="protein sequence ID" value="JAE12563.1"/>
    <property type="molecule type" value="Transcribed_RNA"/>
</dbReference>
<organism evidence="2">
    <name type="scientific">Arundo donax</name>
    <name type="common">Giant reed</name>
    <name type="synonym">Donax arundinaceus</name>
    <dbReference type="NCBI Taxonomy" id="35708"/>
    <lineage>
        <taxon>Eukaryota</taxon>
        <taxon>Viridiplantae</taxon>
        <taxon>Streptophyta</taxon>
        <taxon>Embryophyta</taxon>
        <taxon>Tracheophyta</taxon>
        <taxon>Spermatophyta</taxon>
        <taxon>Magnoliopsida</taxon>
        <taxon>Liliopsida</taxon>
        <taxon>Poales</taxon>
        <taxon>Poaceae</taxon>
        <taxon>PACMAD clade</taxon>
        <taxon>Arundinoideae</taxon>
        <taxon>Arundineae</taxon>
        <taxon>Arundo</taxon>
    </lineage>
</organism>
<evidence type="ECO:0000313" key="2">
    <source>
        <dbReference type="EMBL" id="JAE12563.1"/>
    </source>
</evidence>
<keyword evidence="1" id="KW-0812">Transmembrane</keyword>
<dbReference type="AlphaFoldDB" id="A0A0A9FW63"/>